<evidence type="ECO:0000313" key="2">
    <source>
        <dbReference type="EMBL" id="AUI68277.1"/>
    </source>
</evidence>
<dbReference type="Gene3D" id="2.130.10.10">
    <property type="entry name" value="YVTN repeat-like/Quinoprotein amine dehydrogenase"/>
    <property type="match status" value="2"/>
</dbReference>
<keyword evidence="3" id="KW-1185">Reference proteome</keyword>
<dbReference type="InterPro" id="IPR015943">
    <property type="entry name" value="WD40/YVTN_repeat-like_dom_sf"/>
</dbReference>
<evidence type="ECO:0000256" key="1">
    <source>
        <dbReference type="SAM" id="SignalP"/>
    </source>
</evidence>
<accession>A0A2N9YCV1</accession>
<protein>
    <recommendedName>
        <fullName evidence="4">Exo-alpha-sialidase</fullName>
    </recommendedName>
</protein>
<feature type="chain" id="PRO_5014673617" description="Exo-alpha-sialidase" evidence="1">
    <location>
        <begin position="30"/>
        <end position="317"/>
    </location>
</feature>
<proteinExistence type="predicted"/>
<reference evidence="3" key="1">
    <citation type="submission" date="2016-12" db="EMBL/GenBank/DDBJ databases">
        <title>Complete Genome Sequence of Beggiatoa leptomitiformis D-401.</title>
        <authorList>
            <person name="Fomenkov A."/>
            <person name="Vincze T."/>
            <person name="Grabovich M."/>
            <person name="Anton B.P."/>
            <person name="Dubinina G."/>
            <person name="Orlova M."/>
            <person name="Belousova E."/>
            <person name="Roberts R.J."/>
        </authorList>
    </citation>
    <scope>NUCLEOTIDE SEQUENCE [LARGE SCALE GENOMIC DNA]</scope>
    <source>
        <strain evidence="3">D-401</strain>
    </source>
</reference>
<dbReference type="OrthoDB" id="9813892at2"/>
<dbReference type="EMBL" id="CP018889">
    <property type="protein sequence ID" value="AUI68277.1"/>
    <property type="molecule type" value="Genomic_DNA"/>
</dbReference>
<sequence length="317" mass="32837">MSSILKLVRSGIVFFALSLSMLYLSSTFAAEFTTRYTGNGLGSNFVYSVVVSGSNIYAGTASGLSISRNGGASFTNYPVGWIVDVKVVGTYVYAATHSDGLAISKDGGYSFTNKNMPGLSPGYNYLYSVYASGTTVYVTASRTFKSTNNGDSFSEFMAVPGYTLSASDITIAGSKIYCGTFTYGVFIGCDPRATSTGTGSSHVHRIRVSATTGFVYAATAGGLSISKNGGFTFVNKTTANGLGANEVYGLYVDGSKIYAGTHGGGFSVSTDGGETFTIRKSVAQGLGGDTVHGIYISNGVIYLATSNGLSFGPVPTK</sequence>
<gene>
    <name evidence="2" type="ORF">BLE401_05900</name>
</gene>
<dbReference type="AlphaFoldDB" id="A0A2N9YCV1"/>
<evidence type="ECO:0000313" key="3">
    <source>
        <dbReference type="Proteomes" id="UP000234271"/>
    </source>
</evidence>
<dbReference type="RefSeq" id="WP_062147266.1">
    <property type="nucleotide sequence ID" value="NZ_CP012373.2"/>
</dbReference>
<evidence type="ECO:0008006" key="4">
    <source>
        <dbReference type="Google" id="ProtNLM"/>
    </source>
</evidence>
<name>A0A2N9YCV1_9GAMM</name>
<feature type="signal peptide" evidence="1">
    <location>
        <begin position="1"/>
        <end position="29"/>
    </location>
</feature>
<organism evidence="2 3">
    <name type="scientific">Beggiatoa leptomitoformis</name>
    <dbReference type="NCBI Taxonomy" id="288004"/>
    <lineage>
        <taxon>Bacteria</taxon>
        <taxon>Pseudomonadati</taxon>
        <taxon>Pseudomonadota</taxon>
        <taxon>Gammaproteobacteria</taxon>
        <taxon>Thiotrichales</taxon>
        <taxon>Thiotrichaceae</taxon>
        <taxon>Beggiatoa</taxon>
    </lineage>
</organism>
<dbReference type="InterPro" id="IPR006626">
    <property type="entry name" value="PbH1"/>
</dbReference>
<keyword evidence="1" id="KW-0732">Signal</keyword>
<dbReference type="Proteomes" id="UP000234271">
    <property type="component" value="Chromosome"/>
</dbReference>
<dbReference type="SMART" id="SM00710">
    <property type="entry name" value="PbH1"/>
    <property type="match status" value="5"/>
</dbReference>
<dbReference type="SUPFAM" id="SSF110296">
    <property type="entry name" value="Oligoxyloglucan reducing end-specific cellobiohydrolase"/>
    <property type="match status" value="1"/>
</dbReference>
<dbReference type="KEGG" id="blep:AL038_00175"/>